<dbReference type="OrthoDB" id="21216at2759"/>
<organism evidence="1 2">
    <name type="scientific">Caligus rogercresseyi</name>
    <name type="common">Sea louse</name>
    <dbReference type="NCBI Taxonomy" id="217165"/>
    <lineage>
        <taxon>Eukaryota</taxon>
        <taxon>Metazoa</taxon>
        <taxon>Ecdysozoa</taxon>
        <taxon>Arthropoda</taxon>
        <taxon>Crustacea</taxon>
        <taxon>Multicrustacea</taxon>
        <taxon>Hexanauplia</taxon>
        <taxon>Copepoda</taxon>
        <taxon>Siphonostomatoida</taxon>
        <taxon>Caligidae</taxon>
        <taxon>Caligus</taxon>
    </lineage>
</organism>
<name>A0A7T8JXM5_CALRO</name>
<dbReference type="InterPro" id="IPR021429">
    <property type="entry name" value="Mediator_Med24"/>
</dbReference>
<dbReference type="EMBL" id="CP045902">
    <property type="protein sequence ID" value="QQP37916.1"/>
    <property type="molecule type" value="Genomic_DNA"/>
</dbReference>
<keyword evidence="2" id="KW-1185">Reference proteome</keyword>
<dbReference type="GO" id="GO:0016592">
    <property type="term" value="C:mediator complex"/>
    <property type="evidence" value="ECO:0007669"/>
    <property type="project" value="InterPro"/>
</dbReference>
<evidence type="ECO:0000313" key="2">
    <source>
        <dbReference type="Proteomes" id="UP000595437"/>
    </source>
</evidence>
<dbReference type="Proteomes" id="UP000595437">
    <property type="component" value="Chromosome 13"/>
</dbReference>
<dbReference type="Pfam" id="PF11277">
    <property type="entry name" value="Med24_N"/>
    <property type="match status" value="1"/>
</dbReference>
<dbReference type="AlphaFoldDB" id="A0A7T8JXM5"/>
<feature type="non-terminal residue" evidence="1">
    <location>
        <position position="1"/>
    </location>
</feature>
<reference evidence="2" key="1">
    <citation type="submission" date="2021-01" db="EMBL/GenBank/DDBJ databases">
        <title>Caligus Genome Assembly.</title>
        <authorList>
            <person name="Gallardo-Escarate C."/>
        </authorList>
    </citation>
    <scope>NUCLEOTIDE SEQUENCE [LARGE SCALE GENOMIC DNA]</scope>
</reference>
<protein>
    <submittedName>
        <fullName evidence="1">Mediator of RNA polymerase II transcription subunit 24like</fullName>
    </submittedName>
</protein>
<accession>A0A7T8JXM5</accession>
<gene>
    <name evidence="1" type="ORF">FKW44_018355</name>
</gene>
<proteinExistence type="predicted"/>
<sequence length="178" mass="20000">MADGCLIDELLKLVISIFHVDLEECTLSLLRVVVPAYLTSMDKASDSQTPRNPSRKVTVTCIFAILMGGQEKLFQESIQPSIQELLLPKRQRKLEDESSSEESPLSMAVTEFFNVIQASVLDTCTVSPRMHFAVRFLEMAALRGRHRAPRLIFSRLNMNVITHLIKVVPDLFNIASSP</sequence>
<evidence type="ECO:0000313" key="1">
    <source>
        <dbReference type="EMBL" id="QQP37916.1"/>
    </source>
</evidence>